<gene>
    <name evidence="2" type="ORF">DFH08DRAFT_660258</name>
</gene>
<evidence type="ECO:0000259" key="1">
    <source>
        <dbReference type="Pfam" id="PF12937"/>
    </source>
</evidence>
<accession>A0AAD7F660</accession>
<name>A0AAD7F660_9AGAR</name>
<evidence type="ECO:0000313" key="3">
    <source>
        <dbReference type="Proteomes" id="UP001218218"/>
    </source>
</evidence>
<comment type="caution">
    <text evidence="2">The sequence shown here is derived from an EMBL/GenBank/DDBJ whole genome shotgun (WGS) entry which is preliminary data.</text>
</comment>
<protein>
    <recommendedName>
        <fullName evidence="1">F-box domain-containing protein</fullName>
    </recommendedName>
</protein>
<dbReference type="Gene3D" id="1.20.1280.50">
    <property type="match status" value="1"/>
</dbReference>
<dbReference type="AlphaFoldDB" id="A0AAD7F660"/>
<feature type="non-terminal residue" evidence="2">
    <location>
        <position position="126"/>
    </location>
</feature>
<proteinExistence type="predicted"/>
<dbReference type="Pfam" id="PF12937">
    <property type="entry name" value="F-box-like"/>
    <property type="match status" value="1"/>
</dbReference>
<organism evidence="2 3">
    <name type="scientific">Mycena albidolilacea</name>
    <dbReference type="NCBI Taxonomy" id="1033008"/>
    <lineage>
        <taxon>Eukaryota</taxon>
        <taxon>Fungi</taxon>
        <taxon>Dikarya</taxon>
        <taxon>Basidiomycota</taxon>
        <taxon>Agaricomycotina</taxon>
        <taxon>Agaricomycetes</taxon>
        <taxon>Agaricomycetidae</taxon>
        <taxon>Agaricales</taxon>
        <taxon>Marasmiineae</taxon>
        <taxon>Mycenaceae</taxon>
        <taxon>Mycena</taxon>
    </lineage>
</organism>
<reference evidence="2" key="1">
    <citation type="submission" date="2023-03" db="EMBL/GenBank/DDBJ databases">
        <title>Massive genome expansion in bonnet fungi (Mycena s.s.) driven by repeated elements and novel gene families across ecological guilds.</title>
        <authorList>
            <consortium name="Lawrence Berkeley National Laboratory"/>
            <person name="Harder C.B."/>
            <person name="Miyauchi S."/>
            <person name="Viragh M."/>
            <person name="Kuo A."/>
            <person name="Thoen E."/>
            <person name="Andreopoulos B."/>
            <person name="Lu D."/>
            <person name="Skrede I."/>
            <person name="Drula E."/>
            <person name="Henrissat B."/>
            <person name="Morin E."/>
            <person name="Kohler A."/>
            <person name="Barry K."/>
            <person name="LaButti K."/>
            <person name="Morin E."/>
            <person name="Salamov A."/>
            <person name="Lipzen A."/>
            <person name="Mereny Z."/>
            <person name="Hegedus B."/>
            <person name="Baldrian P."/>
            <person name="Stursova M."/>
            <person name="Weitz H."/>
            <person name="Taylor A."/>
            <person name="Grigoriev I.V."/>
            <person name="Nagy L.G."/>
            <person name="Martin F."/>
            <person name="Kauserud H."/>
        </authorList>
    </citation>
    <scope>NUCLEOTIDE SEQUENCE</scope>
    <source>
        <strain evidence="2">CBHHK002</strain>
    </source>
</reference>
<evidence type="ECO:0000313" key="2">
    <source>
        <dbReference type="EMBL" id="KAJ7367325.1"/>
    </source>
</evidence>
<feature type="domain" description="F-box" evidence="1">
    <location>
        <begin position="72"/>
        <end position="125"/>
    </location>
</feature>
<dbReference type="Proteomes" id="UP001218218">
    <property type="component" value="Unassembled WGS sequence"/>
</dbReference>
<dbReference type="InterPro" id="IPR001810">
    <property type="entry name" value="F-box_dom"/>
</dbReference>
<sequence length="126" mass="14075">DSPFADRLNTNYIPSDPEIVEIRALLEGPANELAQVETQIEQMKIALSQLKELRASLKAPIDAHRALISPLRRIPQDVLLDIFSSCLPSGHNALIDAAEAPLLLGRVCRHWRDVTYSTPMLWSSIH</sequence>
<dbReference type="EMBL" id="JARIHO010000002">
    <property type="protein sequence ID" value="KAJ7367325.1"/>
    <property type="molecule type" value="Genomic_DNA"/>
</dbReference>
<feature type="non-terminal residue" evidence="2">
    <location>
        <position position="1"/>
    </location>
</feature>
<keyword evidence="3" id="KW-1185">Reference proteome</keyword>